<proteinExistence type="predicted"/>
<evidence type="ECO:0000256" key="1">
    <source>
        <dbReference type="SAM" id="Phobius"/>
    </source>
</evidence>
<keyword evidence="1" id="KW-1133">Transmembrane helix</keyword>
<gene>
    <name evidence="2" type="ORF">C6P45_004925</name>
</gene>
<organism evidence="2 3">
    <name type="scientific">Maudiozyma exigua</name>
    <name type="common">Yeast</name>
    <name type="synonym">Kazachstania exigua</name>
    <dbReference type="NCBI Taxonomy" id="34358"/>
    <lineage>
        <taxon>Eukaryota</taxon>
        <taxon>Fungi</taxon>
        <taxon>Dikarya</taxon>
        <taxon>Ascomycota</taxon>
        <taxon>Saccharomycotina</taxon>
        <taxon>Saccharomycetes</taxon>
        <taxon>Saccharomycetales</taxon>
        <taxon>Saccharomycetaceae</taxon>
        <taxon>Maudiozyma</taxon>
    </lineage>
</organism>
<keyword evidence="1" id="KW-0472">Membrane</keyword>
<accession>A0A9P7BA11</accession>
<comment type="caution">
    <text evidence="2">The sequence shown here is derived from an EMBL/GenBank/DDBJ whole genome shotgun (WGS) entry which is preliminary data.</text>
</comment>
<keyword evidence="3" id="KW-1185">Reference proteome</keyword>
<keyword evidence="1" id="KW-0812">Transmembrane</keyword>
<protein>
    <submittedName>
        <fullName evidence="2">Uncharacterized protein</fullName>
    </submittedName>
</protein>
<feature type="transmembrane region" description="Helical" evidence="1">
    <location>
        <begin position="27"/>
        <end position="57"/>
    </location>
</feature>
<evidence type="ECO:0000313" key="2">
    <source>
        <dbReference type="EMBL" id="KAG0668178.1"/>
    </source>
</evidence>
<evidence type="ECO:0000313" key="3">
    <source>
        <dbReference type="Proteomes" id="UP000750334"/>
    </source>
</evidence>
<name>A0A9P7BA11_MAUEX</name>
<dbReference type="EMBL" id="PUHR01000076">
    <property type="protein sequence ID" value="KAG0668178.1"/>
    <property type="molecule type" value="Genomic_DNA"/>
</dbReference>
<dbReference type="AlphaFoldDB" id="A0A9P7BA11"/>
<dbReference type="OrthoDB" id="4067971at2759"/>
<sequence>MAALDIFEEFIIRWSLRFVYMVQMTSYILIMMLLIPFLGLYLIDAWLYIFRLMVYYYKLHRRAGKKIAEYKDIDTLTSQESIRDDNENTLLNKHINASIQTMIDKIHEYLIVKNEQMKRGKKDKLRTKRLSRDDLIYGTSNDSMIQQNENNNTMTQLQRMVSA</sequence>
<dbReference type="Proteomes" id="UP000750334">
    <property type="component" value="Unassembled WGS sequence"/>
</dbReference>
<reference evidence="2 3" key="1">
    <citation type="submission" date="2020-11" db="EMBL/GenBank/DDBJ databases">
        <title>Kefir isolates.</title>
        <authorList>
            <person name="Marcisauskas S."/>
            <person name="Kim Y."/>
            <person name="Blasche S."/>
        </authorList>
    </citation>
    <scope>NUCLEOTIDE SEQUENCE [LARGE SCALE GENOMIC DNA]</scope>
    <source>
        <strain evidence="2 3">OG2</strain>
    </source>
</reference>